<accession>A0A1S3X4Y4</accession>
<organism evidence="3 4">
    <name type="scientific">Nicotiana tabacum</name>
    <name type="common">Common tobacco</name>
    <dbReference type="NCBI Taxonomy" id="4097"/>
    <lineage>
        <taxon>Eukaryota</taxon>
        <taxon>Viridiplantae</taxon>
        <taxon>Streptophyta</taxon>
        <taxon>Embryophyta</taxon>
        <taxon>Tracheophyta</taxon>
        <taxon>Spermatophyta</taxon>
        <taxon>Magnoliopsida</taxon>
        <taxon>eudicotyledons</taxon>
        <taxon>Gunneridae</taxon>
        <taxon>Pentapetalae</taxon>
        <taxon>asterids</taxon>
        <taxon>lamiids</taxon>
        <taxon>Solanales</taxon>
        <taxon>Solanaceae</taxon>
        <taxon>Nicotianoideae</taxon>
        <taxon>Nicotianeae</taxon>
        <taxon>Nicotiana</taxon>
    </lineage>
</organism>
<evidence type="ECO:0000256" key="1">
    <source>
        <dbReference type="SAM" id="MobiDB-lite"/>
    </source>
</evidence>
<dbReference type="RefSeq" id="XP_016434974.1">
    <property type="nucleotide sequence ID" value="XM_016579488.2"/>
</dbReference>
<dbReference type="Proteomes" id="UP000790787">
    <property type="component" value="Chromosome 14"/>
</dbReference>
<dbReference type="GeneID" id="107761277"/>
<dbReference type="PANTHER" id="PTHR33595:SF29">
    <property type="match status" value="1"/>
</dbReference>
<dbReference type="STRING" id="4097.A0A1S3X4Y4"/>
<dbReference type="OrthoDB" id="1898295at2759"/>
<proteinExistence type="predicted"/>
<feature type="compositionally biased region" description="Basic and acidic residues" evidence="1">
    <location>
        <begin position="55"/>
        <end position="64"/>
    </location>
</feature>
<feature type="compositionally biased region" description="Basic residues" evidence="1">
    <location>
        <begin position="65"/>
        <end position="80"/>
    </location>
</feature>
<reference evidence="4" key="2">
    <citation type="submission" date="2025-08" db="UniProtKB">
        <authorList>
            <consortium name="RefSeq"/>
        </authorList>
    </citation>
    <scope>IDENTIFICATION</scope>
    <source>
        <tissue evidence="4">Leaf</tissue>
    </source>
</reference>
<dbReference type="PANTHER" id="PTHR33595">
    <property type="entry name" value="VON WILLEBRAND FACTOR A DOMAIN PROTEIN"/>
    <property type="match status" value="1"/>
</dbReference>
<name>A0A1S3X4Y4_TOBAC</name>
<evidence type="ECO:0000313" key="3">
    <source>
        <dbReference type="Proteomes" id="UP000790787"/>
    </source>
</evidence>
<dbReference type="RefSeq" id="XP_016434974.1">
    <property type="nucleotide sequence ID" value="XM_016579488.1"/>
</dbReference>
<sequence>MRQSSSTGMDVGDGGPSDGCHVGPYDTTIMNRIMLRFRPIAPKPVADGSGPGSKPKSEKAEPVSKRRGKRKYVRVKKSRKCTNNSTEKEERKLDGSLKKFNDNGSVVTLQLLPESSSSTTNLPDNGSFQKEITFSELDLKVAMETPKMVESWVMVEGMTKMFVDREALGSTDTEKMKNLEKDTCPGLISDALNRVQWVNPAYRRMVNPLEGGGAPAKMVVRLVVRKEEKSEELPNFACTVRVVYTLKNKNSQTIPCDVWKMEFGGFAWRLDTKTVLRLGC</sequence>
<dbReference type="AlphaFoldDB" id="A0A1S3X4Y4"/>
<dbReference type="OMA" id="AWWCYSH"/>
<reference evidence="3" key="1">
    <citation type="journal article" date="2014" name="Nat. Commun.">
        <title>The tobacco genome sequence and its comparison with those of tomato and potato.</title>
        <authorList>
            <person name="Sierro N."/>
            <person name="Battey J.N."/>
            <person name="Ouadi S."/>
            <person name="Bakaher N."/>
            <person name="Bovet L."/>
            <person name="Willig A."/>
            <person name="Goepfert S."/>
            <person name="Peitsch M.C."/>
            <person name="Ivanov N.V."/>
        </authorList>
    </citation>
    <scope>NUCLEOTIDE SEQUENCE [LARGE SCALE GENOMIC DNA]</scope>
</reference>
<feature type="region of interest" description="Disordered" evidence="1">
    <location>
        <begin position="1"/>
        <end position="24"/>
    </location>
</feature>
<evidence type="ECO:0000313" key="4">
    <source>
        <dbReference type="RefSeq" id="XP_016434974.1"/>
    </source>
</evidence>
<dbReference type="PaxDb" id="4097-A0A1S3X4Y4"/>
<dbReference type="Pfam" id="PF25821">
    <property type="entry name" value="DUF7950"/>
    <property type="match status" value="1"/>
</dbReference>
<keyword evidence="3" id="KW-1185">Reference proteome</keyword>
<evidence type="ECO:0000259" key="2">
    <source>
        <dbReference type="Pfam" id="PF25821"/>
    </source>
</evidence>
<dbReference type="InterPro" id="IPR057710">
    <property type="entry name" value="DUF7950"/>
</dbReference>
<feature type="region of interest" description="Disordered" evidence="1">
    <location>
        <begin position="40"/>
        <end position="95"/>
    </location>
</feature>
<gene>
    <name evidence="4" type="primary">LOC107761277</name>
</gene>
<dbReference type="KEGG" id="nta:107761277"/>
<protein>
    <submittedName>
        <fullName evidence="4">Uncharacterized protein LOC107761277</fullName>
    </submittedName>
</protein>
<feature type="domain" description="DUF7950" evidence="2">
    <location>
        <begin position="149"/>
        <end position="276"/>
    </location>
</feature>
<feature type="compositionally biased region" description="Basic and acidic residues" evidence="1">
    <location>
        <begin position="86"/>
        <end position="95"/>
    </location>
</feature>